<dbReference type="InterPro" id="IPR007669">
    <property type="entry name" value="Chst-1-like"/>
</dbReference>
<reference evidence="1 2" key="1">
    <citation type="submission" date="2022-04" db="EMBL/GenBank/DDBJ databases">
        <title>Chromosome-level reference genomes for two strains of Caenorhabditis briggsae: an improved platform for comparative genomics.</title>
        <authorList>
            <person name="Stevens L."/>
            <person name="Andersen E."/>
        </authorList>
    </citation>
    <scope>NUCLEOTIDE SEQUENCE [LARGE SCALE GENOMIC DNA]</scope>
    <source>
        <strain evidence="1">VX34</strain>
        <tissue evidence="1">Whole-organism</tissue>
    </source>
</reference>
<organism evidence="1 2">
    <name type="scientific">Caenorhabditis briggsae</name>
    <dbReference type="NCBI Taxonomy" id="6238"/>
    <lineage>
        <taxon>Eukaryota</taxon>
        <taxon>Metazoa</taxon>
        <taxon>Ecdysozoa</taxon>
        <taxon>Nematoda</taxon>
        <taxon>Chromadorea</taxon>
        <taxon>Rhabditida</taxon>
        <taxon>Rhabditina</taxon>
        <taxon>Rhabditomorpha</taxon>
        <taxon>Rhabditoidea</taxon>
        <taxon>Rhabditidae</taxon>
        <taxon>Peloderinae</taxon>
        <taxon>Caenorhabditis</taxon>
    </lineage>
</organism>
<accession>A0AAE9F0C9</accession>
<dbReference type="PANTHER" id="PTHR22900:SF8">
    <property type="entry name" value="PROTEIN CBG16438"/>
    <property type="match status" value="1"/>
</dbReference>
<evidence type="ECO:0000313" key="2">
    <source>
        <dbReference type="Proteomes" id="UP000829354"/>
    </source>
</evidence>
<dbReference type="GO" id="GO:1902884">
    <property type="term" value="P:positive regulation of response to oxidative stress"/>
    <property type="evidence" value="ECO:0007669"/>
    <property type="project" value="InterPro"/>
</dbReference>
<evidence type="ECO:0000313" key="1">
    <source>
        <dbReference type="EMBL" id="UMM30660.1"/>
    </source>
</evidence>
<proteinExistence type="predicted"/>
<dbReference type="Proteomes" id="UP000829354">
    <property type="component" value="Chromosome IV"/>
</dbReference>
<name>A0AAE9F0C9_CAEBR</name>
<sequence length="532" mass="63794">MWSPSIQRIIITTVILLFLIKFFFWKNEQSKLDSEENQDSEKENYWDSIQKLNSFSINEGDEKRYELYSNLPANPNLAKIPNKLATIDASKTAICETDTFIGQQVLCSFEEKRDEETSCDSDSLQHYSDFDDFERENELDSNFTNWTILFARRDPIERFIDHFMDYCVRESRACFQCRLDLRCFLNNIYTEIEKIRAGNVTVNEDELKYVPQHWFCQMETKNQRFEFIDYTLFANPTNPEYAEAKRPNADEIFAENVSFYEKIQKFYTVFLHSRPDVLDLFVKTYYWDYLMLKMPLPELKVAKAIDASKTAICETDTFIGQQVLCSFEEKRDEETSCDSDSLQHYSDFDDFERENELDSNFTNWTILFARRDPIERFIDHFMDYCVREDRPCFQCRLDLRCYLNNVYSVLDNLRITKAKPTDEQLKYVPQHWFCQLETKKERFQIIDYSLFVDPKDSENSAKLKKIPDADEIFAENRSSYEKIRKFYTVFLHSRPDVLDLFVKTYYWDYLMLKMPLPELKVAEVRDYKEGWH</sequence>
<dbReference type="PANTHER" id="PTHR22900">
    <property type="entry name" value="PROTEIN CBG14245-RELATED"/>
    <property type="match status" value="1"/>
</dbReference>
<protein>
    <submittedName>
        <fullName evidence="1">Uncharacterized protein</fullName>
    </submittedName>
</protein>
<keyword evidence="2" id="KW-1185">Reference proteome</keyword>
<dbReference type="GO" id="GO:0050650">
    <property type="term" value="P:chondroitin sulfate proteoglycan biosynthetic process"/>
    <property type="evidence" value="ECO:0007669"/>
    <property type="project" value="InterPro"/>
</dbReference>
<dbReference type="GO" id="GO:0047756">
    <property type="term" value="F:chondroitin 4-sulfotransferase activity"/>
    <property type="evidence" value="ECO:0007669"/>
    <property type="project" value="InterPro"/>
</dbReference>
<dbReference type="EMBL" id="CP092623">
    <property type="protein sequence ID" value="UMM30660.1"/>
    <property type="molecule type" value="Genomic_DNA"/>
</dbReference>
<dbReference type="AlphaFoldDB" id="A0AAE9F0C9"/>
<gene>
    <name evidence="1" type="ORF">L5515_012447</name>
</gene>